<evidence type="ECO:0000256" key="4">
    <source>
        <dbReference type="ARBA" id="ARBA00023125"/>
    </source>
</evidence>
<dbReference type="Pfam" id="PF03299">
    <property type="entry name" value="TF_AP-2"/>
    <property type="match status" value="2"/>
</dbReference>
<evidence type="ECO:0000256" key="1">
    <source>
        <dbReference type="ARBA" id="ARBA00004123"/>
    </source>
</evidence>
<name>A0A9P1IWZ1_9PELO</name>
<dbReference type="GO" id="GO:0042127">
    <property type="term" value="P:regulation of cell population proliferation"/>
    <property type="evidence" value="ECO:0007669"/>
    <property type="project" value="TreeGrafter"/>
</dbReference>
<organism evidence="9 10">
    <name type="scientific">Caenorhabditis angaria</name>
    <dbReference type="NCBI Taxonomy" id="860376"/>
    <lineage>
        <taxon>Eukaryota</taxon>
        <taxon>Metazoa</taxon>
        <taxon>Ecdysozoa</taxon>
        <taxon>Nematoda</taxon>
        <taxon>Chromadorea</taxon>
        <taxon>Rhabditida</taxon>
        <taxon>Rhabditina</taxon>
        <taxon>Rhabditomorpha</taxon>
        <taxon>Rhabditoidea</taxon>
        <taxon>Rhabditidae</taxon>
        <taxon>Peloderinae</taxon>
        <taxon>Caenorhabditis</taxon>
    </lineage>
</organism>
<evidence type="ECO:0000256" key="3">
    <source>
        <dbReference type="ARBA" id="ARBA00023015"/>
    </source>
</evidence>
<protein>
    <recommendedName>
        <fullName evidence="8">Transcription factor AP-2 C-terminal domain-containing protein</fullName>
    </recommendedName>
</protein>
<dbReference type="InterPro" id="IPR013854">
    <property type="entry name" value="TF_AP2_C"/>
</dbReference>
<feature type="compositionally biased region" description="Basic and acidic residues" evidence="7">
    <location>
        <begin position="1"/>
        <end position="10"/>
    </location>
</feature>
<feature type="region of interest" description="Disordered" evidence="7">
    <location>
        <begin position="1"/>
        <end position="20"/>
    </location>
</feature>
<evidence type="ECO:0000259" key="8">
    <source>
        <dbReference type="Pfam" id="PF03299"/>
    </source>
</evidence>
<dbReference type="GO" id="GO:0000977">
    <property type="term" value="F:RNA polymerase II transcription regulatory region sequence-specific DNA binding"/>
    <property type="evidence" value="ECO:0007669"/>
    <property type="project" value="TreeGrafter"/>
</dbReference>
<dbReference type="Proteomes" id="UP001152747">
    <property type="component" value="Unassembled WGS sequence"/>
</dbReference>
<evidence type="ECO:0000313" key="10">
    <source>
        <dbReference type="Proteomes" id="UP001152747"/>
    </source>
</evidence>
<reference evidence="9" key="1">
    <citation type="submission" date="2022-11" db="EMBL/GenBank/DDBJ databases">
        <authorList>
            <person name="Kikuchi T."/>
        </authorList>
    </citation>
    <scope>NUCLEOTIDE SEQUENCE</scope>
    <source>
        <strain evidence="9">PS1010</strain>
    </source>
</reference>
<comment type="similarity">
    <text evidence="2">Belongs to the AP-2 family.</text>
</comment>
<dbReference type="GO" id="GO:0005634">
    <property type="term" value="C:nucleus"/>
    <property type="evidence" value="ECO:0007669"/>
    <property type="project" value="UniProtKB-SubCell"/>
</dbReference>
<keyword evidence="4" id="KW-0238">DNA-binding</keyword>
<accession>A0A9P1IWZ1</accession>
<dbReference type="PANTHER" id="PTHR10812">
    <property type="entry name" value="TRANSCRIPTION FACTOR AP-2"/>
    <property type="match status" value="1"/>
</dbReference>
<feature type="domain" description="Transcription factor AP-2 C-terminal" evidence="8">
    <location>
        <begin position="57"/>
        <end position="104"/>
    </location>
</feature>
<keyword evidence="10" id="KW-1185">Reference proteome</keyword>
<proteinExistence type="inferred from homology"/>
<keyword evidence="6" id="KW-0539">Nucleus</keyword>
<evidence type="ECO:0000256" key="5">
    <source>
        <dbReference type="ARBA" id="ARBA00023163"/>
    </source>
</evidence>
<evidence type="ECO:0000256" key="7">
    <source>
        <dbReference type="SAM" id="MobiDB-lite"/>
    </source>
</evidence>
<sequence>MAEANEEHVELAVQSQQQPEYDEEATIAEIAKGQDLLQQSKMIFEKFLSHGIAIDQFEHVNGRLTMTGCKVKYPISTAEIRRRTSAPEYLNSSSIAGLLRRCKESVKLLDFSNDLETITRESYPNKEIAQCITNKVKTHGEQQEIIDDANEFMAVMAHFMVAVNSCQPQLTGMTEQRGENREFAEAMNTYSKVTHGFGTQNHKTWIEQLLKIGTELCNYVPTAKPHQIDVEL</sequence>
<dbReference type="GO" id="GO:0000981">
    <property type="term" value="F:DNA-binding transcription factor activity, RNA polymerase II-specific"/>
    <property type="evidence" value="ECO:0007669"/>
    <property type="project" value="TreeGrafter"/>
</dbReference>
<evidence type="ECO:0000256" key="2">
    <source>
        <dbReference type="ARBA" id="ARBA00007770"/>
    </source>
</evidence>
<gene>
    <name evidence="9" type="ORF">CAMP_LOCUS16465</name>
</gene>
<feature type="domain" description="Transcription factor AP-2 C-terminal" evidence="8">
    <location>
        <begin position="109"/>
        <end position="215"/>
    </location>
</feature>
<dbReference type="InterPro" id="IPR004979">
    <property type="entry name" value="TF_AP2"/>
</dbReference>
<dbReference type="EMBL" id="CANHGI010000005">
    <property type="protein sequence ID" value="CAI5453828.1"/>
    <property type="molecule type" value="Genomic_DNA"/>
</dbReference>
<evidence type="ECO:0000313" key="9">
    <source>
        <dbReference type="EMBL" id="CAI5453828.1"/>
    </source>
</evidence>
<dbReference type="AlphaFoldDB" id="A0A9P1IWZ1"/>
<evidence type="ECO:0000256" key="6">
    <source>
        <dbReference type="ARBA" id="ARBA00023242"/>
    </source>
</evidence>
<comment type="subcellular location">
    <subcellularLocation>
        <location evidence="1">Nucleus</location>
    </subcellularLocation>
</comment>
<keyword evidence="3" id="KW-0805">Transcription regulation</keyword>
<keyword evidence="5" id="KW-0804">Transcription</keyword>
<dbReference type="PANTHER" id="PTHR10812:SF17">
    <property type="entry name" value="TRANSCRIPTION FACTOR AP-2, ISOFORM D"/>
    <property type="match status" value="1"/>
</dbReference>
<comment type="caution">
    <text evidence="9">The sequence shown here is derived from an EMBL/GenBank/DDBJ whole genome shotgun (WGS) entry which is preliminary data.</text>
</comment>